<accession>A0A835HQK0</accession>
<dbReference type="PANTHER" id="PTHR47866:SF2">
    <property type="entry name" value="HYDROXYPROLINE-RICH GLYCOPROTEIN FAMILY PROTEIN"/>
    <property type="match status" value="1"/>
</dbReference>
<dbReference type="Proteomes" id="UP000631114">
    <property type="component" value="Unassembled WGS sequence"/>
</dbReference>
<sequence>MFSLTLTHHSLIPRPLLSQPNFQQQPGSSNSMTTFGLPEIGNNNYEKSSEVTNETRWVPGSNSNLHLGVLGQTGMTRNNMEPARHPSKLAKLEDGRSAIRTMVSQNTNTASESGPSPEMVQNSNDQMLQLAPEVQSALLEQVKSLTPEQLRSLPPEQRQQVIDLQKMLR</sequence>
<dbReference type="AlphaFoldDB" id="A0A835HQK0"/>
<proteinExistence type="predicted"/>
<dbReference type="Gene3D" id="1.10.20.70">
    <property type="entry name" value="Transcription termination and cleavage factor, C-terminal domain"/>
    <property type="match status" value="1"/>
</dbReference>
<comment type="caution">
    <text evidence="3">The sequence shown here is derived from an EMBL/GenBank/DDBJ whole genome shotgun (WGS) entry which is preliminary data.</text>
</comment>
<dbReference type="InterPro" id="IPR026896">
    <property type="entry name" value="CSTF_C"/>
</dbReference>
<dbReference type="OrthoDB" id="272703at2759"/>
<name>A0A835HQK0_9MAGN</name>
<dbReference type="EMBL" id="JADFTS010000006">
    <property type="protein sequence ID" value="KAF9603961.1"/>
    <property type="molecule type" value="Genomic_DNA"/>
</dbReference>
<feature type="domain" description="Transcription termination and cleavage factor C-terminal" evidence="2">
    <location>
        <begin position="135"/>
        <end position="166"/>
    </location>
</feature>
<dbReference type="InterPro" id="IPR038192">
    <property type="entry name" value="CSTF_C_sf"/>
</dbReference>
<dbReference type="GO" id="GO:0031124">
    <property type="term" value="P:mRNA 3'-end processing"/>
    <property type="evidence" value="ECO:0007669"/>
    <property type="project" value="InterPro"/>
</dbReference>
<gene>
    <name evidence="3" type="ORF">IFM89_039315</name>
</gene>
<organism evidence="3 4">
    <name type="scientific">Coptis chinensis</name>
    <dbReference type="NCBI Taxonomy" id="261450"/>
    <lineage>
        <taxon>Eukaryota</taxon>
        <taxon>Viridiplantae</taxon>
        <taxon>Streptophyta</taxon>
        <taxon>Embryophyta</taxon>
        <taxon>Tracheophyta</taxon>
        <taxon>Spermatophyta</taxon>
        <taxon>Magnoliopsida</taxon>
        <taxon>Ranunculales</taxon>
        <taxon>Ranunculaceae</taxon>
        <taxon>Coptidoideae</taxon>
        <taxon>Coptis</taxon>
    </lineage>
</organism>
<feature type="region of interest" description="Disordered" evidence="1">
    <location>
        <begin position="147"/>
        <end position="169"/>
    </location>
</feature>
<evidence type="ECO:0000259" key="2">
    <source>
        <dbReference type="Pfam" id="PF14304"/>
    </source>
</evidence>
<evidence type="ECO:0000256" key="1">
    <source>
        <dbReference type="SAM" id="MobiDB-lite"/>
    </source>
</evidence>
<protein>
    <recommendedName>
        <fullName evidence="2">Transcription termination and cleavage factor C-terminal domain-containing protein</fullName>
    </recommendedName>
</protein>
<evidence type="ECO:0000313" key="3">
    <source>
        <dbReference type="EMBL" id="KAF9603961.1"/>
    </source>
</evidence>
<evidence type="ECO:0000313" key="4">
    <source>
        <dbReference type="Proteomes" id="UP000631114"/>
    </source>
</evidence>
<dbReference type="Pfam" id="PF14304">
    <property type="entry name" value="CSTF_C"/>
    <property type="match status" value="1"/>
</dbReference>
<reference evidence="3 4" key="1">
    <citation type="submission" date="2020-10" db="EMBL/GenBank/DDBJ databases">
        <title>The Coptis chinensis genome and diversification of protoberbering-type alkaloids.</title>
        <authorList>
            <person name="Wang B."/>
            <person name="Shu S."/>
            <person name="Song C."/>
            <person name="Liu Y."/>
        </authorList>
    </citation>
    <scope>NUCLEOTIDE SEQUENCE [LARGE SCALE GENOMIC DNA]</scope>
    <source>
        <strain evidence="3">HL-2020</strain>
        <tissue evidence="3">Leaf</tissue>
    </source>
</reference>
<keyword evidence="4" id="KW-1185">Reference proteome</keyword>
<dbReference type="PANTHER" id="PTHR47866">
    <property type="entry name" value="HYDROXYPROLINE-RICH GLYCOPROTEIN FAMILY PROTEIN"/>
    <property type="match status" value="1"/>
</dbReference>